<name>A0ABT7SZT4_9ALTE</name>
<organism evidence="4 5">
    <name type="scientific">Alteromonas arenosi</name>
    <dbReference type="NCBI Taxonomy" id="3055817"/>
    <lineage>
        <taxon>Bacteria</taxon>
        <taxon>Pseudomonadati</taxon>
        <taxon>Pseudomonadota</taxon>
        <taxon>Gammaproteobacteria</taxon>
        <taxon>Alteromonadales</taxon>
        <taxon>Alteromonadaceae</taxon>
        <taxon>Alteromonas/Salinimonas group</taxon>
        <taxon>Alteromonas</taxon>
    </lineage>
</organism>
<dbReference type="InterPro" id="IPR019734">
    <property type="entry name" value="TPR_rpt"/>
</dbReference>
<dbReference type="InterPro" id="IPR011990">
    <property type="entry name" value="TPR-like_helical_dom_sf"/>
</dbReference>
<dbReference type="PANTHER" id="PTHR44186:SF1">
    <property type="entry name" value="BARDET-BIEDL SYNDROME 4 PROTEIN"/>
    <property type="match status" value="1"/>
</dbReference>
<feature type="repeat" description="TPR" evidence="3">
    <location>
        <begin position="472"/>
        <end position="505"/>
    </location>
</feature>
<evidence type="ECO:0000256" key="3">
    <source>
        <dbReference type="PROSITE-ProRule" id="PRU00339"/>
    </source>
</evidence>
<dbReference type="EMBL" id="JAUCBP010000012">
    <property type="protein sequence ID" value="MDM7861693.1"/>
    <property type="molecule type" value="Genomic_DNA"/>
</dbReference>
<dbReference type="Pfam" id="PF14559">
    <property type="entry name" value="TPR_19"/>
    <property type="match status" value="6"/>
</dbReference>
<dbReference type="Gene3D" id="1.25.40.10">
    <property type="entry name" value="Tetratricopeptide repeat domain"/>
    <property type="match status" value="5"/>
</dbReference>
<dbReference type="RefSeq" id="WP_289366346.1">
    <property type="nucleotide sequence ID" value="NZ_JAUCBP010000012.1"/>
</dbReference>
<keyword evidence="2 3" id="KW-0802">TPR repeat</keyword>
<dbReference type="SMART" id="SM00028">
    <property type="entry name" value="TPR"/>
    <property type="match status" value="11"/>
</dbReference>
<accession>A0ABT7SZT4</accession>
<evidence type="ECO:0000313" key="5">
    <source>
        <dbReference type="Proteomes" id="UP001234343"/>
    </source>
</evidence>
<dbReference type="Proteomes" id="UP001234343">
    <property type="component" value="Unassembled WGS sequence"/>
</dbReference>
<evidence type="ECO:0000256" key="1">
    <source>
        <dbReference type="ARBA" id="ARBA00022737"/>
    </source>
</evidence>
<dbReference type="PROSITE" id="PS50005">
    <property type="entry name" value="TPR"/>
    <property type="match status" value="3"/>
</dbReference>
<keyword evidence="1" id="KW-0677">Repeat</keyword>
<sequence length="927" mass="101961">MSLFANLGRSSFVLVTIVCLLLTVGCSQKTSEEYLAAAQQLIAEDKPEAAIVELKNAIQQDPQASAPRFELGKLYLQLGDYSGAEKELQRALELGHPAAQVVPQLSRAHQRAGSFNALVDVDHQMAELTSAEQVEIGFFKIQSMLELDQLDEAKALIEELLALQTSSIYQDLVAVISTVLQDDLATATELAKEARDKSPLNQDALIMLGRLYLQQQQTDLAIEAYSDYLSKYPKDSNTKFMLAAMLVELGRTEEADRYVDDLLKISKDNPMLNQLKGIILTEQGKYEAAYRRLSRAIDAGRNDPILRLVAGFAAFQQGDYEAANLHLSLIASSLPDNHPGIKLLAASQLQLGLADDATASLQRLQTEDSSDAGLFSRAGYELVKAGNLADAQEMLQRTQQLGDGAEDLLRMGLLQLSLNQIEGIINLEQAVAQAPDSATAQSTLATAYLSTNQIDKAAALASDWKAAAPDAPQPYVLAAEIAVRNQDIETARSEFQQALALAPEEPSVLLAYARFLAQQGDLAEAKAQIDRVLSTQPNDQAALALQYLVERERGDTATALRNAQAQLSANPNNDELRVLVARMYASEGQFDTALTTLERINPDRQTPRDFWRLKGQALIQGGQINAAESHYEQWLDLFPYDKDAALGRLLLLDLSGDFERGVEVTQTFLSKRPDAQVVVLQAHFYSLIGDVESSRASLSQLAETAANNPFVKAIIARNFLSEGEYAQAIEPAMGAYTEKPGLRNLLVAVLAHDGIDDRDTALTLLKDYVAQNPNDSRARMLLAERKIAEDSSAAIQEYAKLIEQNENNFVALNNIAYLLLQEGDDESAETYALRAVELQPRNPAAADTLAQIYRAQNRLDEALELYDLTVDAQMQNEEVYLNYIEVLLELGNTTVAERRLKDRTFELPASQQRVADLQAKYNLNLAL</sequence>
<feature type="repeat" description="TPR" evidence="3">
    <location>
        <begin position="65"/>
        <end position="98"/>
    </location>
</feature>
<evidence type="ECO:0000313" key="4">
    <source>
        <dbReference type="EMBL" id="MDM7861693.1"/>
    </source>
</evidence>
<protein>
    <submittedName>
        <fullName evidence="4">PEP-CTERM system TPR-repeat protein PrsT</fullName>
    </submittedName>
</protein>
<comment type="caution">
    <text evidence="4">The sequence shown here is derived from an EMBL/GenBank/DDBJ whole genome shotgun (WGS) entry which is preliminary data.</text>
</comment>
<keyword evidence="5" id="KW-1185">Reference proteome</keyword>
<dbReference type="NCBIfam" id="TIGR02917">
    <property type="entry name" value="PEP_TPR_lipo"/>
    <property type="match status" value="1"/>
</dbReference>
<dbReference type="PANTHER" id="PTHR44186">
    <property type="match status" value="1"/>
</dbReference>
<gene>
    <name evidence="4" type="primary">prsT</name>
    <name evidence="4" type="ORF">QTP81_13915</name>
</gene>
<proteinExistence type="predicted"/>
<reference evidence="4 5" key="1">
    <citation type="submission" date="2023-06" db="EMBL/GenBank/DDBJ databases">
        <title>Alteromonas sp. ASW11-36 isolated from intertidal sand.</title>
        <authorList>
            <person name="Li Y."/>
        </authorList>
    </citation>
    <scope>NUCLEOTIDE SEQUENCE [LARGE SCALE GENOMIC DNA]</scope>
    <source>
        <strain evidence="4 5">ASW11-36</strain>
    </source>
</reference>
<evidence type="ECO:0000256" key="2">
    <source>
        <dbReference type="ARBA" id="ARBA00022803"/>
    </source>
</evidence>
<dbReference type="SUPFAM" id="SSF48452">
    <property type="entry name" value="TPR-like"/>
    <property type="match status" value="4"/>
</dbReference>
<dbReference type="InterPro" id="IPR014266">
    <property type="entry name" value="PEP-CTERM_TPR_PrsT"/>
</dbReference>
<dbReference type="Pfam" id="PF13432">
    <property type="entry name" value="TPR_16"/>
    <property type="match status" value="2"/>
</dbReference>
<feature type="repeat" description="TPR" evidence="3">
    <location>
        <begin position="202"/>
        <end position="235"/>
    </location>
</feature>